<gene>
    <name evidence="14" type="ORF">EG240_13870</name>
</gene>
<dbReference type="InterPro" id="IPR011250">
    <property type="entry name" value="OMP/PagP_B-barrel"/>
</dbReference>
<evidence type="ECO:0000256" key="4">
    <source>
        <dbReference type="ARBA" id="ARBA00022692"/>
    </source>
</evidence>
<comment type="subcellular location">
    <subcellularLocation>
        <location evidence="1">Cell outer membrane</location>
        <topology evidence="1">Multi-pass membrane protein</topology>
    </subcellularLocation>
</comment>
<dbReference type="SUPFAM" id="SSF103647">
    <property type="entry name" value="TSP type-3 repeat"/>
    <property type="match status" value="2"/>
</dbReference>
<evidence type="ECO:0000256" key="3">
    <source>
        <dbReference type="ARBA" id="ARBA00022452"/>
    </source>
</evidence>
<dbReference type="RefSeq" id="WP_125019956.1">
    <property type="nucleotide sequence ID" value="NZ_RQVQ01000042.1"/>
</dbReference>
<dbReference type="GO" id="GO:0007155">
    <property type="term" value="P:cell adhesion"/>
    <property type="evidence" value="ECO:0007669"/>
    <property type="project" value="InterPro"/>
</dbReference>
<evidence type="ECO:0000256" key="2">
    <source>
        <dbReference type="ARBA" id="ARBA00022448"/>
    </source>
</evidence>
<keyword evidence="3" id="KW-1134">Transmembrane beta strand</keyword>
<dbReference type="GO" id="GO:0009279">
    <property type="term" value="C:cell outer membrane"/>
    <property type="evidence" value="ECO:0007669"/>
    <property type="project" value="UniProtKB-SubCell"/>
</dbReference>
<dbReference type="EMBL" id="RQVQ01000042">
    <property type="protein sequence ID" value="RRJ88150.1"/>
    <property type="molecule type" value="Genomic_DNA"/>
</dbReference>
<dbReference type="InterPro" id="IPR003367">
    <property type="entry name" value="Thrombospondin_3-like_rpt"/>
</dbReference>
<feature type="signal peptide" evidence="12">
    <location>
        <begin position="1"/>
        <end position="21"/>
    </location>
</feature>
<keyword evidence="2" id="KW-0813">Transport</keyword>
<evidence type="ECO:0000256" key="1">
    <source>
        <dbReference type="ARBA" id="ARBA00004571"/>
    </source>
</evidence>
<keyword evidence="5 12" id="KW-0732">Signal</keyword>
<name>A0A3P3VZK4_9FLAO</name>
<evidence type="ECO:0000256" key="7">
    <source>
        <dbReference type="ARBA" id="ARBA00023114"/>
    </source>
</evidence>
<evidence type="ECO:0000256" key="9">
    <source>
        <dbReference type="ARBA" id="ARBA00023237"/>
    </source>
</evidence>
<dbReference type="GO" id="GO:0046930">
    <property type="term" value="C:pore complex"/>
    <property type="evidence" value="ECO:0007669"/>
    <property type="project" value="UniProtKB-KW"/>
</dbReference>
<protein>
    <submittedName>
        <fullName evidence="14">OmpA family protein</fullName>
    </submittedName>
</protein>
<keyword evidence="6" id="KW-0406">Ion transport</keyword>
<dbReference type="InterPro" id="IPR028974">
    <property type="entry name" value="TSP_type-3_rpt"/>
</dbReference>
<dbReference type="InterPro" id="IPR050330">
    <property type="entry name" value="Bact_OuterMem_StrucFunc"/>
</dbReference>
<dbReference type="AlphaFoldDB" id="A0A3P3VZK4"/>
<dbReference type="PROSITE" id="PS51123">
    <property type="entry name" value="OMPA_2"/>
    <property type="match status" value="1"/>
</dbReference>
<dbReference type="PANTHER" id="PTHR30329:SF21">
    <property type="entry name" value="LIPOPROTEIN YIAD-RELATED"/>
    <property type="match status" value="1"/>
</dbReference>
<evidence type="ECO:0000259" key="13">
    <source>
        <dbReference type="PROSITE" id="PS51123"/>
    </source>
</evidence>
<evidence type="ECO:0000256" key="8">
    <source>
        <dbReference type="ARBA" id="ARBA00023136"/>
    </source>
</evidence>
<evidence type="ECO:0000313" key="14">
    <source>
        <dbReference type="EMBL" id="RRJ88150.1"/>
    </source>
</evidence>
<reference evidence="14 15" key="1">
    <citation type="submission" date="2018-11" db="EMBL/GenBank/DDBJ databases">
        <title>Flavobacterium sp. nov., YIM 102701-2 draft genome.</title>
        <authorList>
            <person name="Li G."/>
            <person name="Jiang Y."/>
        </authorList>
    </citation>
    <scope>NUCLEOTIDE SEQUENCE [LARGE SCALE GENOMIC DNA]</scope>
    <source>
        <strain evidence="14 15">YIM 102701-2</strain>
    </source>
</reference>
<evidence type="ECO:0000256" key="12">
    <source>
        <dbReference type="SAM" id="SignalP"/>
    </source>
</evidence>
<dbReference type="GO" id="GO:0015288">
    <property type="term" value="F:porin activity"/>
    <property type="evidence" value="ECO:0007669"/>
    <property type="project" value="UniProtKB-KW"/>
</dbReference>
<feature type="domain" description="OmpA-like" evidence="13">
    <location>
        <begin position="359"/>
        <end position="477"/>
    </location>
</feature>
<evidence type="ECO:0000256" key="11">
    <source>
        <dbReference type="SAM" id="MobiDB-lite"/>
    </source>
</evidence>
<comment type="caution">
    <text evidence="14">The sequence shown here is derived from an EMBL/GenBank/DDBJ whole genome shotgun (WGS) entry which is preliminary data.</text>
</comment>
<feature type="region of interest" description="Disordered" evidence="11">
    <location>
        <begin position="448"/>
        <end position="469"/>
    </location>
</feature>
<dbReference type="CDD" id="cd07185">
    <property type="entry name" value="OmpA_C-like"/>
    <property type="match status" value="1"/>
</dbReference>
<dbReference type="PRINTS" id="PR01021">
    <property type="entry name" value="OMPADOMAIN"/>
</dbReference>
<keyword evidence="7" id="KW-0626">Porin</keyword>
<keyword evidence="8 10" id="KW-0472">Membrane</keyword>
<evidence type="ECO:0000256" key="10">
    <source>
        <dbReference type="PROSITE-ProRule" id="PRU00473"/>
    </source>
</evidence>
<organism evidence="14 15">
    <name type="scientific">Paenimyroides tangerinum</name>
    <dbReference type="NCBI Taxonomy" id="2488728"/>
    <lineage>
        <taxon>Bacteria</taxon>
        <taxon>Pseudomonadati</taxon>
        <taxon>Bacteroidota</taxon>
        <taxon>Flavobacteriia</taxon>
        <taxon>Flavobacteriales</taxon>
        <taxon>Flavobacteriaceae</taxon>
        <taxon>Paenimyroides</taxon>
    </lineage>
</organism>
<dbReference type="InterPro" id="IPR036737">
    <property type="entry name" value="OmpA-like_sf"/>
</dbReference>
<evidence type="ECO:0000256" key="6">
    <source>
        <dbReference type="ARBA" id="ARBA00023065"/>
    </source>
</evidence>
<dbReference type="Gene3D" id="4.10.1080.10">
    <property type="entry name" value="TSP type-3 repeat"/>
    <property type="match status" value="1"/>
</dbReference>
<accession>A0A3P3VZK4</accession>
<dbReference type="SUPFAM" id="SSF103088">
    <property type="entry name" value="OmpA-like"/>
    <property type="match status" value="1"/>
</dbReference>
<evidence type="ECO:0000313" key="15">
    <source>
        <dbReference type="Proteomes" id="UP000275719"/>
    </source>
</evidence>
<feature type="chain" id="PRO_5018137954" evidence="12">
    <location>
        <begin position="22"/>
        <end position="498"/>
    </location>
</feature>
<dbReference type="OrthoDB" id="9805336at2"/>
<dbReference type="GO" id="GO:0005509">
    <property type="term" value="F:calcium ion binding"/>
    <property type="evidence" value="ECO:0007669"/>
    <property type="project" value="InterPro"/>
</dbReference>
<keyword evidence="15" id="KW-1185">Reference proteome</keyword>
<dbReference type="GO" id="GO:0006811">
    <property type="term" value="P:monoatomic ion transport"/>
    <property type="evidence" value="ECO:0007669"/>
    <property type="project" value="UniProtKB-KW"/>
</dbReference>
<keyword evidence="4" id="KW-0812">Transmembrane</keyword>
<dbReference type="SUPFAM" id="SSF56925">
    <property type="entry name" value="OMPA-like"/>
    <property type="match status" value="1"/>
</dbReference>
<sequence length="498" mass="54001">MKHFNKLFVAAILFAGVTTQAQNADQPWAVTVGMNALDGARVSAASKFENQMGQYFETKNWSILPSASVLGVSRHVWNNFTVGVTGSVNKMTKMVNPIYVNTGTASKPNWVNTGQRERVDVDLMYYAIDAHVKYRFIKDSWFDPAIFVGGGYEFLGKASAGTVGGGLSLGFWFTENIGLNLSSTYKYSFDDTRTPNVDVPSHLQHIAGVTFRFGGKDTDGDGILDKYDECPEIPGLKQFNGCPDTDGDGIPDHLDDCPDVFGLAEFNGCPDTDGDGIPDNQDACPEIPGLPQFNGCPDTDGDGIPDPQDECPLIPGPAENNGCPWPDRDGDGIPDYLDKCPDVPGLKEYDGCPKPKPKTEEVVTEKLQNILFNLGKSTLRPESASKLDEAANIIKNSPKEHFVVIGMTDKTGSEAVNLKLSKERAAAVVKALEARGVNPETLKSIGIGSQDATVPASASNEERQKDRKVIVRSISSDEFKVMKKNDLPASKPAKKRKK</sequence>
<dbReference type="Pfam" id="PF02412">
    <property type="entry name" value="TSP_3"/>
    <property type="match status" value="4"/>
</dbReference>
<dbReference type="InterPro" id="IPR006665">
    <property type="entry name" value="OmpA-like"/>
</dbReference>
<feature type="compositionally biased region" description="Basic and acidic residues" evidence="11">
    <location>
        <begin position="460"/>
        <end position="469"/>
    </location>
</feature>
<proteinExistence type="predicted"/>
<dbReference type="Proteomes" id="UP000275719">
    <property type="component" value="Unassembled WGS sequence"/>
</dbReference>
<feature type="compositionally biased region" description="Polar residues" evidence="11">
    <location>
        <begin position="450"/>
        <end position="459"/>
    </location>
</feature>
<dbReference type="PANTHER" id="PTHR30329">
    <property type="entry name" value="STATOR ELEMENT OF FLAGELLAR MOTOR COMPLEX"/>
    <property type="match status" value="1"/>
</dbReference>
<dbReference type="Pfam" id="PF00691">
    <property type="entry name" value="OmpA"/>
    <property type="match status" value="1"/>
</dbReference>
<dbReference type="Gene3D" id="3.30.1330.60">
    <property type="entry name" value="OmpA-like domain"/>
    <property type="match status" value="1"/>
</dbReference>
<evidence type="ECO:0000256" key="5">
    <source>
        <dbReference type="ARBA" id="ARBA00022729"/>
    </source>
</evidence>
<keyword evidence="9" id="KW-0998">Cell outer membrane</keyword>
<dbReference type="InterPro" id="IPR006664">
    <property type="entry name" value="OMP_bac"/>
</dbReference>